<dbReference type="SMART" id="SM00829">
    <property type="entry name" value="PKS_ER"/>
    <property type="match status" value="1"/>
</dbReference>
<dbReference type="GO" id="GO:0003939">
    <property type="term" value="F:L-iditol 2-dehydrogenase (NAD+) activity"/>
    <property type="evidence" value="ECO:0007669"/>
    <property type="project" value="TreeGrafter"/>
</dbReference>
<dbReference type="PANTHER" id="PTHR43161">
    <property type="entry name" value="SORBITOL DEHYDROGENASE"/>
    <property type="match status" value="1"/>
</dbReference>
<protein>
    <submittedName>
        <fullName evidence="7">Xylitol dehydrogenase</fullName>
    </submittedName>
</protein>
<organism evidence="7 8">
    <name type="scientific">Dioszegia hungarica</name>
    <dbReference type="NCBI Taxonomy" id="4972"/>
    <lineage>
        <taxon>Eukaryota</taxon>
        <taxon>Fungi</taxon>
        <taxon>Dikarya</taxon>
        <taxon>Basidiomycota</taxon>
        <taxon>Agaricomycotina</taxon>
        <taxon>Tremellomycetes</taxon>
        <taxon>Tremellales</taxon>
        <taxon>Bulleribasidiaceae</taxon>
        <taxon>Dioszegia</taxon>
    </lineage>
</organism>
<evidence type="ECO:0000256" key="4">
    <source>
        <dbReference type="ARBA" id="ARBA00022833"/>
    </source>
</evidence>
<evidence type="ECO:0000256" key="2">
    <source>
        <dbReference type="ARBA" id="ARBA00008072"/>
    </source>
</evidence>
<dbReference type="InterPro" id="IPR036291">
    <property type="entry name" value="NAD(P)-bd_dom_sf"/>
</dbReference>
<evidence type="ECO:0000256" key="1">
    <source>
        <dbReference type="ARBA" id="ARBA00001947"/>
    </source>
</evidence>
<dbReference type="Pfam" id="PF00107">
    <property type="entry name" value="ADH_zinc_N"/>
    <property type="match status" value="1"/>
</dbReference>
<feature type="domain" description="Enoyl reductase (ER)" evidence="6">
    <location>
        <begin position="29"/>
        <end position="390"/>
    </location>
</feature>
<reference evidence="7" key="1">
    <citation type="journal article" date="2022" name="G3 (Bethesda)">
        <title>High quality genome of the basidiomycete yeast Dioszegia hungarica PDD-24b-2 isolated from cloud water.</title>
        <authorList>
            <person name="Jarrige D."/>
            <person name="Haridas S."/>
            <person name="Bleykasten-Grosshans C."/>
            <person name="Joly M."/>
            <person name="Nadalig T."/>
            <person name="Sancelme M."/>
            <person name="Vuilleumier S."/>
            <person name="Grigoriev I.V."/>
            <person name="Amato P."/>
            <person name="Bringel F."/>
        </authorList>
    </citation>
    <scope>NUCLEOTIDE SEQUENCE</scope>
    <source>
        <strain evidence="7">PDD-24b-2</strain>
    </source>
</reference>
<dbReference type="Gene3D" id="3.40.50.720">
    <property type="entry name" value="NAD(P)-binding Rossmann-like Domain"/>
    <property type="match status" value="1"/>
</dbReference>
<dbReference type="Pfam" id="PF08240">
    <property type="entry name" value="ADH_N"/>
    <property type="match status" value="1"/>
</dbReference>
<dbReference type="SUPFAM" id="SSF50129">
    <property type="entry name" value="GroES-like"/>
    <property type="match status" value="1"/>
</dbReference>
<dbReference type="CDD" id="cd05285">
    <property type="entry name" value="sorbitol_DH"/>
    <property type="match status" value="1"/>
</dbReference>
<dbReference type="InterPro" id="IPR013154">
    <property type="entry name" value="ADH-like_N"/>
</dbReference>
<sequence>MASGEQQIITSDASSVNGKTTQLAAVCHGAVDLRVEERPIPAPGPGEAQIQVALTGLCGSDLHYYSNGANGIFKILSPMVLGHEAGGVITALGSDLPSTCTLKVGDRVAMEVGVMCKSCQFCKKGKYNLCTGMRFRSSAKTFPHLDGTLREFMVHPVDLLYKLPDSATQIQAALAEPLAVVLHAFRRANVQAGARVLILGAGAVGLLACSLARASGCTQVIAVDIESAKLDFAKKMDWATGTYTLPKGPRVSGAEAIETAKSGWEGLKADPAVAGVEGLADGFDVVFECTGVESCMQFAVMAALPGSKVLFVGMGTPNLLLPTGPSLLREVDMLGVFRYANCYPEALALLGSGRLGNVDQMVTQKYPLSQAEEAFQDMKRGRDKDGNAVIKPMIYSSDHQ</sequence>
<evidence type="ECO:0000256" key="3">
    <source>
        <dbReference type="ARBA" id="ARBA00022723"/>
    </source>
</evidence>
<keyword evidence="5" id="KW-0560">Oxidoreductase</keyword>
<comment type="cofactor">
    <cofactor evidence="1">
        <name>Zn(2+)</name>
        <dbReference type="ChEBI" id="CHEBI:29105"/>
    </cofactor>
</comment>
<dbReference type="RefSeq" id="XP_052946112.1">
    <property type="nucleotide sequence ID" value="XM_053093207.1"/>
</dbReference>
<dbReference type="Proteomes" id="UP001164286">
    <property type="component" value="Unassembled WGS sequence"/>
</dbReference>
<accession>A0AA38H9Z3</accession>
<dbReference type="EMBL" id="JAKWFO010000005">
    <property type="protein sequence ID" value="KAI9636335.1"/>
    <property type="molecule type" value="Genomic_DNA"/>
</dbReference>
<dbReference type="Gene3D" id="3.90.180.10">
    <property type="entry name" value="Medium-chain alcohol dehydrogenases, catalytic domain"/>
    <property type="match status" value="1"/>
</dbReference>
<dbReference type="GO" id="GO:0006062">
    <property type="term" value="P:sorbitol catabolic process"/>
    <property type="evidence" value="ECO:0007669"/>
    <property type="project" value="TreeGrafter"/>
</dbReference>
<dbReference type="InterPro" id="IPR045306">
    <property type="entry name" value="SDH-like"/>
</dbReference>
<gene>
    <name evidence="7" type="ORF">MKK02DRAFT_45039</name>
</gene>
<dbReference type="InterPro" id="IPR011032">
    <property type="entry name" value="GroES-like_sf"/>
</dbReference>
<evidence type="ECO:0000313" key="7">
    <source>
        <dbReference type="EMBL" id="KAI9636335.1"/>
    </source>
</evidence>
<dbReference type="GeneID" id="77732412"/>
<dbReference type="GO" id="GO:0046872">
    <property type="term" value="F:metal ion binding"/>
    <property type="evidence" value="ECO:0007669"/>
    <property type="project" value="UniProtKB-KW"/>
</dbReference>
<dbReference type="InterPro" id="IPR013149">
    <property type="entry name" value="ADH-like_C"/>
</dbReference>
<keyword evidence="4" id="KW-0862">Zinc</keyword>
<evidence type="ECO:0000313" key="8">
    <source>
        <dbReference type="Proteomes" id="UP001164286"/>
    </source>
</evidence>
<name>A0AA38H9Z3_9TREE</name>
<evidence type="ECO:0000256" key="5">
    <source>
        <dbReference type="ARBA" id="ARBA00023002"/>
    </source>
</evidence>
<proteinExistence type="inferred from homology"/>
<evidence type="ECO:0000259" key="6">
    <source>
        <dbReference type="SMART" id="SM00829"/>
    </source>
</evidence>
<keyword evidence="3" id="KW-0479">Metal-binding</keyword>
<dbReference type="SUPFAM" id="SSF51735">
    <property type="entry name" value="NAD(P)-binding Rossmann-fold domains"/>
    <property type="match status" value="1"/>
</dbReference>
<dbReference type="InterPro" id="IPR020843">
    <property type="entry name" value="ER"/>
</dbReference>
<keyword evidence="8" id="KW-1185">Reference proteome</keyword>
<dbReference type="AlphaFoldDB" id="A0AA38H9Z3"/>
<dbReference type="PANTHER" id="PTHR43161:SF25">
    <property type="entry name" value="ALCOHOL DEHYDROGENASE, PUTATIVE (AFU_ORTHOLOGUE AFUA_1G14390)-RELATED"/>
    <property type="match status" value="1"/>
</dbReference>
<comment type="caution">
    <text evidence="7">The sequence shown here is derived from an EMBL/GenBank/DDBJ whole genome shotgun (WGS) entry which is preliminary data.</text>
</comment>
<comment type="similarity">
    <text evidence="2">Belongs to the zinc-containing alcohol dehydrogenase family.</text>
</comment>